<dbReference type="PANTHER" id="PTHR46791">
    <property type="entry name" value="EXPRESSED PROTEIN"/>
    <property type="match status" value="1"/>
</dbReference>
<dbReference type="InterPro" id="IPR012337">
    <property type="entry name" value="RNaseH-like_sf"/>
</dbReference>
<dbReference type="InterPro" id="IPR001584">
    <property type="entry name" value="Integrase_cat-core"/>
</dbReference>
<dbReference type="EMBL" id="HAEH01014419">
    <property type="protein sequence ID" value="SBS00022.1"/>
    <property type="molecule type" value="Transcribed_RNA"/>
</dbReference>
<dbReference type="InterPro" id="IPR036397">
    <property type="entry name" value="RNaseH_sf"/>
</dbReference>
<dbReference type="AlphaFoldDB" id="A0A1A8R2T1"/>
<reference evidence="2" key="2">
    <citation type="submission" date="2016-06" db="EMBL/GenBank/DDBJ databases">
        <title>The genome of a short-lived fish provides insights into sex chromosome evolution and the genetic control of aging.</title>
        <authorList>
            <person name="Reichwald K."/>
            <person name="Felder M."/>
            <person name="Petzold A."/>
            <person name="Koch P."/>
            <person name="Groth M."/>
            <person name="Platzer M."/>
        </authorList>
    </citation>
    <scope>NUCLEOTIDE SEQUENCE</scope>
    <source>
        <tissue evidence="2">Brain</tissue>
    </source>
</reference>
<dbReference type="PANTHER" id="PTHR46791:SF7">
    <property type="entry name" value="INTEGRASE CATALYTIC DOMAIN-CONTAINING PROTEIN"/>
    <property type="match status" value="1"/>
</dbReference>
<dbReference type="GO" id="GO:0003676">
    <property type="term" value="F:nucleic acid binding"/>
    <property type="evidence" value="ECO:0007669"/>
    <property type="project" value="InterPro"/>
</dbReference>
<accession>A0A1A8R2T1</accession>
<organism evidence="2">
    <name type="scientific">Nothobranchius rachovii</name>
    <name type="common">bluefin notho</name>
    <dbReference type="NCBI Taxonomy" id="451742"/>
    <lineage>
        <taxon>Eukaryota</taxon>
        <taxon>Metazoa</taxon>
        <taxon>Chordata</taxon>
        <taxon>Craniata</taxon>
        <taxon>Vertebrata</taxon>
        <taxon>Euteleostomi</taxon>
        <taxon>Actinopterygii</taxon>
        <taxon>Neopterygii</taxon>
        <taxon>Teleostei</taxon>
        <taxon>Neoteleostei</taxon>
        <taxon>Acanthomorphata</taxon>
        <taxon>Ovalentaria</taxon>
        <taxon>Atherinomorphae</taxon>
        <taxon>Cyprinodontiformes</taxon>
        <taxon>Nothobranchiidae</taxon>
        <taxon>Nothobranchius</taxon>
    </lineage>
</organism>
<feature type="domain" description="Integrase catalytic" evidence="1">
    <location>
        <begin position="135"/>
        <end position="315"/>
    </location>
</feature>
<dbReference type="Pfam" id="PF24764">
    <property type="entry name" value="rva_4"/>
    <property type="match status" value="1"/>
</dbReference>
<dbReference type="SUPFAM" id="SSF53098">
    <property type="entry name" value="Ribonuclease H-like"/>
    <property type="match status" value="1"/>
</dbReference>
<dbReference type="PROSITE" id="PS50994">
    <property type="entry name" value="INTEGRASE"/>
    <property type="match status" value="1"/>
</dbReference>
<dbReference type="Gene3D" id="3.30.420.10">
    <property type="entry name" value="Ribonuclease H-like superfamily/Ribonuclease H"/>
    <property type="match status" value="1"/>
</dbReference>
<protein>
    <recommendedName>
        <fullName evidence="1">Integrase catalytic domain-containing protein</fullName>
    </recommendedName>
</protein>
<dbReference type="GO" id="GO:0015074">
    <property type="term" value="P:DNA integration"/>
    <property type="evidence" value="ECO:0007669"/>
    <property type="project" value="InterPro"/>
</dbReference>
<sequence length="378" mass="43989">MFHIFMFHSNTLFLFKDEFQRRHQISKEELENVLSLRTTFTEAASLLSVSRQTFYKLLKDHNIPASKYVSISDEQLDTIISQIKTGHPNIGEVMLMGHLRSRDIVVQRRRLRESLHRVDPVGIQSRRRSSVVRRVYSVPHPNFIWHIDGNHKLIRWKFVVHGAIDGYSRMLMFLHCSNNRAETVKDLFTVAVGHFGRPLHIRTDHGGENVRIWEDMQSTRGESSVLTGISVHNQRIERFNRDLNNNCSKVYAPTFYALESLGCLNLENPTDLFCLHYVYLPRINRTLEEFKAAYNNHSISSEGNKTPVQLFSLNSFWLHNPQQSARDVLSVSDQSEFMPLTNMEMQELSVTINPLENDNDNGKTLFQRTQQFVFNKLV</sequence>
<evidence type="ECO:0000313" key="2">
    <source>
        <dbReference type="EMBL" id="SBS00022.1"/>
    </source>
</evidence>
<reference evidence="2" key="1">
    <citation type="submission" date="2016-05" db="EMBL/GenBank/DDBJ databases">
        <authorList>
            <person name="Lavstsen T."/>
            <person name="Jespersen J.S."/>
        </authorList>
    </citation>
    <scope>NUCLEOTIDE SEQUENCE</scope>
    <source>
        <tissue evidence="2">Brain</tissue>
    </source>
</reference>
<evidence type="ECO:0000259" key="1">
    <source>
        <dbReference type="PROSITE" id="PS50994"/>
    </source>
</evidence>
<gene>
    <name evidence="2" type="primary">CU929163.1</name>
</gene>
<dbReference type="InterPro" id="IPR058913">
    <property type="entry name" value="Integrase_dom_put"/>
</dbReference>
<proteinExistence type="predicted"/>
<name>A0A1A8R2T1_9TELE</name>